<dbReference type="SUPFAM" id="SSF54171">
    <property type="entry name" value="DNA-binding domain"/>
    <property type="match status" value="1"/>
</dbReference>
<dbReference type="GO" id="GO:0003677">
    <property type="term" value="F:DNA binding"/>
    <property type="evidence" value="ECO:0007669"/>
    <property type="project" value="InterPro"/>
</dbReference>
<dbReference type="Gene3D" id="3.30.890.10">
    <property type="entry name" value="Methyl-cpg-binding Protein 2, Chain A"/>
    <property type="match status" value="1"/>
</dbReference>
<dbReference type="PROSITE" id="PS50982">
    <property type="entry name" value="MBD"/>
    <property type="match status" value="1"/>
</dbReference>
<feature type="non-terminal residue" evidence="3">
    <location>
        <position position="1"/>
    </location>
</feature>
<dbReference type="Pfam" id="PF01429">
    <property type="entry name" value="MBD"/>
    <property type="match status" value="1"/>
</dbReference>
<name>A0AAV2SEG1_MEGNR</name>
<evidence type="ECO:0000313" key="3">
    <source>
        <dbReference type="EMBL" id="CAL4180108.1"/>
    </source>
</evidence>
<evidence type="ECO:0000313" key="4">
    <source>
        <dbReference type="Proteomes" id="UP001497623"/>
    </source>
</evidence>
<gene>
    <name evidence="3" type="ORF">MNOR_LOCUS35276</name>
</gene>
<feature type="compositionally biased region" description="Basic and acidic residues" evidence="1">
    <location>
        <begin position="117"/>
        <end position="133"/>
    </location>
</feature>
<accession>A0AAV2SEG1</accession>
<dbReference type="Proteomes" id="UP001497623">
    <property type="component" value="Unassembled WGS sequence"/>
</dbReference>
<dbReference type="InterPro" id="IPR016177">
    <property type="entry name" value="DNA-bd_dom_sf"/>
</dbReference>
<organism evidence="3 4">
    <name type="scientific">Meganyctiphanes norvegica</name>
    <name type="common">Northern krill</name>
    <name type="synonym">Thysanopoda norvegica</name>
    <dbReference type="NCBI Taxonomy" id="48144"/>
    <lineage>
        <taxon>Eukaryota</taxon>
        <taxon>Metazoa</taxon>
        <taxon>Ecdysozoa</taxon>
        <taxon>Arthropoda</taxon>
        <taxon>Crustacea</taxon>
        <taxon>Multicrustacea</taxon>
        <taxon>Malacostraca</taxon>
        <taxon>Eumalacostraca</taxon>
        <taxon>Eucarida</taxon>
        <taxon>Euphausiacea</taxon>
        <taxon>Euphausiidae</taxon>
        <taxon>Meganyctiphanes</taxon>
    </lineage>
</organism>
<keyword evidence="4" id="KW-1185">Reference proteome</keyword>
<dbReference type="AlphaFoldDB" id="A0AAV2SEG1"/>
<feature type="region of interest" description="Disordered" evidence="1">
    <location>
        <begin position="116"/>
        <end position="170"/>
    </location>
</feature>
<reference evidence="3 4" key="1">
    <citation type="submission" date="2024-05" db="EMBL/GenBank/DDBJ databases">
        <authorList>
            <person name="Wallberg A."/>
        </authorList>
    </citation>
    <scope>NUCLEOTIDE SEQUENCE [LARGE SCALE GENOMIC DNA]</scope>
</reference>
<feature type="domain" description="MBD" evidence="2">
    <location>
        <begin position="26"/>
        <end position="95"/>
    </location>
</feature>
<evidence type="ECO:0000256" key="1">
    <source>
        <dbReference type="SAM" id="MobiDB-lite"/>
    </source>
</evidence>
<comment type="caution">
    <text evidence="3">The sequence shown here is derived from an EMBL/GenBank/DDBJ whole genome shotgun (WGS) entry which is preliminary data.</text>
</comment>
<protein>
    <recommendedName>
        <fullName evidence="2">MBD domain-containing protein</fullName>
    </recommendedName>
</protein>
<evidence type="ECO:0000259" key="2">
    <source>
        <dbReference type="PROSITE" id="PS50982"/>
    </source>
</evidence>
<sequence length="375" mass="41963">NQATKDDFVLSQGPKCVVQPQQDNENCLEFPKTIVLSNGWIQKISCRQGGERKGRFDHNYFSPQGKKFVSIKELKRWCETEGIKMDYGEFKTMRKDNPRPPNQYYNTYQHSSEVEVFPEKKTLSTESQKKKTTTESPTKKIVNPTIMPRFLPLNQPKSSKSPPSPHTANVEPELLASPVAPSQLSLNNKEFCNTSSINEEEDVPPGAALEAECEPYLEPDNDGVPSGAVPLEPDPAYAVIGMIGEDIHGVAEIDLNIASPQPIAVVPMQVSNTMDEYGCKIEMFRKLGKKPVSSNEGKEMLVTSSNKAQIISNKASVIHLNDLFKSKKGVRTLQEAASNYRINVQPLKIPPAKTNCHAYELCKEILDELWSDKYY</sequence>
<dbReference type="EMBL" id="CAXKWB010057971">
    <property type="protein sequence ID" value="CAL4180108.1"/>
    <property type="molecule type" value="Genomic_DNA"/>
</dbReference>
<proteinExistence type="predicted"/>
<dbReference type="InterPro" id="IPR001739">
    <property type="entry name" value="Methyl_CpG_DNA-bd"/>
</dbReference>
<feature type="non-terminal residue" evidence="3">
    <location>
        <position position="375"/>
    </location>
</feature>